<comment type="caution">
    <text evidence="3">The sequence shown here is derived from an EMBL/GenBank/DDBJ whole genome shotgun (WGS) entry which is preliminary data.</text>
</comment>
<dbReference type="InterPro" id="IPR051522">
    <property type="entry name" value="ISC_assembly_LYR"/>
</dbReference>
<evidence type="ECO:0000259" key="2">
    <source>
        <dbReference type="Pfam" id="PF05347"/>
    </source>
</evidence>
<dbReference type="Pfam" id="PF05347">
    <property type="entry name" value="Complex1_LYR"/>
    <property type="match status" value="1"/>
</dbReference>
<evidence type="ECO:0000256" key="1">
    <source>
        <dbReference type="ARBA" id="ARBA00009508"/>
    </source>
</evidence>
<dbReference type="PANTHER" id="PTHR13166">
    <property type="entry name" value="PROTEIN C6ORF149"/>
    <property type="match status" value="1"/>
</dbReference>
<dbReference type="EMBL" id="CAJMWT010001339">
    <property type="protein sequence ID" value="CAE6393509.1"/>
    <property type="molecule type" value="Genomic_DNA"/>
</dbReference>
<protein>
    <recommendedName>
        <fullName evidence="2">Complex 1 LYR protein domain-containing protein</fullName>
    </recommendedName>
</protein>
<evidence type="ECO:0000313" key="4">
    <source>
        <dbReference type="Proteomes" id="UP000663843"/>
    </source>
</evidence>
<dbReference type="CDD" id="cd20264">
    <property type="entry name" value="Complex1_LYR_LYRM4"/>
    <property type="match status" value="1"/>
</dbReference>
<sequence length="107" mass="11924">MSAPSRAQILSLYGAMIRTSRSFSSYNFRNYFLRRTRTQFHQHLNEKDPAQIRTLYNNGLQELEILKRCAIVNRLYEGPKLVVERRPIVAGGGAGAEASVGGGGQPV</sequence>
<feature type="domain" description="Complex 1 LYR protein" evidence="2">
    <location>
        <begin position="8"/>
        <end position="64"/>
    </location>
</feature>
<proteinExistence type="inferred from homology"/>
<organism evidence="3 4">
    <name type="scientific">Rhizoctonia solani</name>
    <dbReference type="NCBI Taxonomy" id="456999"/>
    <lineage>
        <taxon>Eukaryota</taxon>
        <taxon>Fungi</taxon>
        <taxon>Dikarya</taxon>
        <taxon>Basidiomycota</taxon>
        <taxon>Agaricomycotina</taxon>
        <taxon>Agaricomycetes</taxon>
        <taxon>Cantharellales</taxon>
        <taxon>Ceratobasidiaceae</taxon>
        <taxon>Rhizoctonia</taxon>
    </lineage>
</organism>
<dbReference type="InterPro" id="IPR008011">
    <property type="entry name" value="Complex1_LYR_dom"/>
</dbReference>
<dbReference type="GO" id="GO:0005739">
    <property type="term" value="C:mitochondrion"/>
    <property type="evidence" value="ECO:0007669"/>
    <property type="project" value="TreeGrafter"/>
</dbReference>
<reference evidence="3" key="1">
    <citation type="submission" date="2021-01" db="EMBL/GenBank/DDBJ databases">
        <authorList>
            <person name="Kaushik A."/>
        </authorList>
    </citation>
    <scope>NUCLEOTIDE SEQUENCE</scope>
    <source>
        <strain evidence="3">AG2-2IIIB</strain>
    </source>
</reference>
<gene>
    <name evidence="3" type="ORF">RDB_LOCUS31849</name>
</gene>
<dbReference type="Proteomes" id="UP000663843">
    <property type="component" value="Unassembled WGS sequence"/>
</dbReference>
<dbReference type="AlphaFoldDB" id="A0A8H2WL48"/>
<comment type="similarity">
    <text evidence="1">Belongs to the complex I LYR family.</text>
</comment>
<evidence type="ECO:0000313" key="3">
    <source>
        <dbReference type="EMBL" id="CAE6393509.1"/>
    </source>
</evidence>
<dbReference type="InterPro" id="IPR045297">
    <property type="entry name" value="Complex1_LYR_LYRM4"/>
</dbReference>
<dbReference type="GO" id="GO:0016226">
    <property type="term" value="P:iron-sulfur cluster assembly"/>
    <property type="evidence" value="ECO:0007669"/>
    <property type="project" value="InterPro"/>
</dbReference>
<accession>A0A8H2WL48</accession>
<name>A0A8H2WL48_9AGAM</name>
<dbReference type="GO" id="GO:1990221">
    <property type="term" value="C:L-cysteine desulfurase complex"/>
    <property type="evidence" value="ECO:0007669"/>
    <property type="project" value="TreeGrafter"/>
</dbReference>
<dbReference type="PANTHER" id="PTHR13166:SF7">
    <property type="entry name" value="LYR MOTIF-CONTAINING PROTEIN 4"/>
    <property type="match status" value="1"/>
</dbReference>